<dbReference type="InterPro" id="IPR019734">
    <property type="entry name" value="TPR_rpt"/>
</dbReference>
<dbReference type="SUPFAM" id="SSF48452">
    <property type="entry name" value="TPR-like"/>
    <property type="match status" value="3"/>
</dbReference>
<evidence type="ECO:0000313" key="10">
    <source>
        <dbReference type="EMBL" id="MFI5681766.1"/>
    </source>
</evidence>
<dbReference type="SMART" id="SM00028">
    <property type="entry name" value="TPR"/>
    <property type="match status" value="6"/>
</dbReference>
<protein>
    <submittedName>
        <fullName evidence="10">BTAD domain-containing putative transcriptional regulator</fullName>
    </submittedName>
</protein>
<evidence type="ECO:0000256" key="8">
    <source>
        <dbReference type="SAM" id="MobiDB-lite"/>
    </source>
</evidence>
<dbReference type="InterPro" id="IPR027417">
    <property type="entry name" value="P-loop_NTPase"/>
</dbReference>
<sequence length="1040" mass="112063">MATRFGILGTIEVRRDEAPIDVGHAMQRRVLAALLVDADRAVLADALVDRVWGSTEPANDRRKLYGYLSRLRHALAADGTAITREGGGGYRLAVEPSAVDVHRFRELSDRARKAGGDVQAEALWWEALALWRGSPFAGVDTPWFNAQRHLLDGERLAAELELVDVRLRLGQHDGMVSELTARAVAHPLDERVIGQLILALYRCERQAEALEAYERARRRLADELGVDPGAALRRLYERMLTGDPQLAAPRSAAPPAQTNPAATTTSTGTMEPAGAAKPAGTSQPIAKQPASTTKPPGKSGRVANVGPPMARQIVPRLLPADLSLFVGRQDEVEEARRLLGEEPPGPATLLVTGPAGVGKTAFAIRTGHLLASRFPDGQLHADLRGFGDEPAEPFTVLGTFLRALGIPGGTVPAELTGRVHLYRTLLAGRQTLVILDNAASAQQVSDLLPSGVRCATIITSRTTMAELCGRRLSLDVLDPATGLDLLREMLGRGRTDADSVAARSIVETCGGLPLAVWVAGARLAARPHWPLAKVAHALADEQRKLDELAVGHIAVRASLELTYQQMSAATQHALRMVALLPGASFAAWALAALLDTAQPEAEAVLDDLVEVHLVQAGSVNATGIRYQLHDLVRLFARERTEQDVPERDRTAALTRLLGASLHLADLAADTLSVDFQGISQLDLASWRLAAADADQLLADPLAWFNDERQFLIDVAEQALEGREGVAPAAGLATALTTLFQIGSHFDDWERLQNRALKAALSNGDRHSAAKVHRCLGELTTILDRYPEAVDHFEQALLLAEGEGPTYRASATAGLAYVHRLLGQYSTAMLRFEEANELAEAAGNVNCLVYATNGLGVIDLEQGRVEAAIARFTECLRVSQVAGYRPGEAQALRCLGQSHRALGAYPAAADAYRRAVAISEDLDDRLSATHATCWLGDVLIRQGEHREGRRLLARSLWTYREFGNLWGEAATLYALAEAQLALGRPAPARRRAEAAVMLWRQIGSSRWLAVGLDTLAEAHALAGDHTAAARARDEAEEARKA</sequence>
<gene>
    <name evidence="10" type="ORF">ACIA8P_45560</name>
</gene>
<dbReference type="InterPro" id="IPR051677">
    <property type="entry name" value="AfsR-DnrI-RedD_regulator"/>
</dbReference>
<feature type="compositionally biased region" description="Polar residues" evidence="8">
    <location>
        <begin position="280"/>
        <end position="294"/>
    </location>
</feature>
<feature type="repeat" description="TPR" evidence="6">
    <location>
        <begin position="769"/>
        <end position="802"/>
    </location>
</feature>
<proteinExistence type="inferred from homology"/>
<evidence type="ECO:0000256" key="6">
    <source>
        <dbReference type="PROSITE-ProRule" id="PRU00339"/>
    </source>
</evidence>
<feature type="DNA-binding region" description="OmpR/PhoB-type" evidence="7">
    <location>
        <begin position="1"/>
        <end position="94"/>
    </location>
</feature>
<dbReference type="PANTHER" id="PTHR35807">
    <property type="entry name" value="TRANSCRIPTIONAL REGULATOR REDD-RELATED"/>
    <property type="match status" value="1"/>
</dbReference>
<dbReference type="RefSeq" id="WP_398662709.1">
    <property type="nucleotide sequence ID" value="NZ_JBITDC010000033.1"/>
</dbReference>
<keyword evidence="6" id="KW-0802">TPR repeat</keyword>
<comment type="caution">
    <text evidence="10">The sequence shown here is derived from an EMBL/GenBank/DDBJ whole genome shotgun (WGS) entry which is preliminary data.</text>
</comment>
<dbReference type="InterPro" id="IPR005158">
    <property type="entry name" value="BTAD"/>
</dbReference>
<reference evidence="10 11" key="1">
    <citation type="submission" date="2024-10" db="EMBL/GenBank/DDBJ databases">
        <title>The Natural Products Discovery Center: Release of the First 8490 Sequenced Strains for Exploring Actinobacteria Biosynthetic Diversity.</title>
        <authorList>
            <person name="Kalkreuter E."/>
            <person name="Kautsar S.A."/>
            <person name="Yang D."/>
            <person name="Bader C.D."/>
            <person name="Teijaro C.N."/>
            <person name="Fluegel L."/>
            <person name="Davis C.M."/>
            <person name="Simpson J.R."/>
            <person name="Lauterbach L."/>
            <person name="Steele A.D."/>
            <person name="Gui C."/>
            <person name="Meng S."/>
            <person name="Li G."/>
            <person name="Viehrig K."/>
            <person name="Ye F."/>
            <person name="Su P."/>
            <person name="Kiefer A.F."/>
            <person name="Nichols A."/>
            <person name="Cepeda A.J."/>
            <person name="Yan W."/>
            <person name="Fan B."/>
            <person name="Jiang Y."/>
            <person name="Adhikari A."/>
            <person name="Zheng C.-J."/>
            <person name="Schuster L."/>
            <person name="Cowan T.M."/>
            <person name="Smanski M.J."/>
            <person name="Chevrette M.G."/>
            <person name="De Carvalho L.P.S."/>
            <person name="Shen B."/>
        </authorList>
    </citation>
    <scope>NUCLEOTIDE SEQUENCE [LARGE SCALE GENOMIC DNA]</scope>
    <source>
        <strain evidence="10 11">NPDC051599</strain>
    </source>
</reference>
<keyword evidence="5" id="KW-0804">Transcription</keyword>
<dbReference type="Proteomes" id="UP001612415">
    <property type="component" value="Unassembled WGS sequence"/>
</dbReference>
<feature type="region of interest" description="Disordered" evidence="8">
    <location>
        <begin position="246"/>
        <end position="306"/>
    </location>
</feature>
<dbReference type="PANTHER" id="PTHR35807:SF1">
    <property type="entry name" value="TRANSCRIPTIONAL REGULATOR REDD"/>
    <property type="match status" value="1"/>
</dbReference>
<dbReference type="Pfam" id="PF03704">
    <property type="entry name" value="BTAD"/>
    <property type="match status" value="1"/>
</dbReference>
<dbReference type="PROSITE" id="PS51755">
    <property type="entry name" value="OMPR_PHOB"/>
    <property type="match status" value="1"/>
</dbReference>
<dbReference type="InterPro" id="IPR001867">
    <property type="entry name" value="OmpR/PhoB-type_DNA-bd"/>
</dbReference>
<keyword evidence="3" id="KW-0805">Transcription regulation</keyword>
<evidence type="ECO:0000256" key="1">
    <source>
        <dbReference type="ARBA" id="ARBA00005820"/>
    </source>
</evidence>
<name>A0ABW7YHR3_STRCE</name>
<evidence type="ECO:0000256" key="4">
    <source>
        <dbReference type="ARBA" id="ARBA00023125"/>
    </source>
</evidence>
<keyword evidence="11" id="KW-1185">Reference proteome</keyword>
<accession>A0ABW7YHR3</accession>
<keyword evidence="4 7" id="KW-0238">DNA-binding</keyword>
<organism evidence="10 11">
    <name type="scientific">Streptomyces cellulosae</name>
    <dbReference type="NCBI Taxonomy" id="1968"/>
    <lineage>
        <taxon>Bacteria</taxon>
        <taxon>Bacillati</taxon>
        <taxon>Actinomycetota</taxon>
        <taxon>Actinomycetes</taxon>
        <taxon>Kitasatosporales</taxon>
        <taxon>Streptomycetaceae</taxon>
        <taxon>Streptomyces</taxon>
    </lineage>
</organism>
<evidence type="ECO:0000256" key="5">
    <source>
        <dbReference type="ARBA" id="ARBA00023163"/>
    </source>
</evidence>
<dbReference type="Pfam" id="PF00486">
    <property type="entry name" value="Trans_reg_C"/>
    <property type="match status" value="1"/>
</dbReference>
<dbReference type="SMART" id="SM00862">
    <property type="entry name" value="Trans_reg_C"/>
    <property type="match status" value="1"/>
</dbReference>
<evidence type="ECO:0000313" key="11">
    <source>
        <dbReference type="Proteomes" id="UP001612415"/>
    </source>
</evidence>
<dbReference type="PRINTS" id="PR00364">
    <property type="entry name" value="DISEASERSIST"/>
</dbReference>
<dbReference type="EMBL" id="JBITDC010000033">
    <property type="protein sequence ID" value="MFI5681766.1"/>
    <property type="molecule type" value="Genomic_DNA"/>
</dbReference>
<dbReference type="Pfam" id="PF13424">
    <property type="entry name" value="TPR_12"/>
    <property type="match status" value="2"/>
</dbReference>
<dbReference type="InterPro" id="IPR011990">
    <property type="entry name" value="TPR-like_helical_dom_sf"/>
</dbReference>
<feature type="domain" description="OmpR/PhoB-type" evidence="9">
    <location>
        <begin position="1"/>
        <end position="94"/>
    </location>
</feature>
<dbReference type="Gene3D" id="1.25.40.10">
    <property type="entry name" value="Tetratricopeptide repeat domain"/>
    <property type="match status" value="3"/>
</dbReference>
<evidence type="ECO:0000259" key="9">
    <source>
        <dbReference type="PROSITE" id="PS51755"/>
    </source>
</evidence>
<dbReference type="Gene3D" id="1.10.10.10">
    <property type="entry name" value="Winged helix-like DNA-binding domain superfamily/Winged helix DNA-binding domain"/>
    <property type="match status" value="1"/>
</dbReference>
<dbReference type="SUPFAM" id="SSF46894">
    <property type="entry name" value="C-terminal effector domain of the bipartite response regulators"/>
    <property type="match status" value="1"/>
</dbReference>
<dbReference type="SUPFAM" id="SSF52540">
    <property type="entry name" value="P-loop containing nucleoside triphosphate hydrolases"/>
    <property type="match status" value="1"/>
</dbReference>
<keyword evidence="2" id="KW-0902">Two-component regulatory system</keyword>
<evidence type="ECO:0000256" key="3">
    <source>
        <dbReference type="ARBA" id="ARBA00023015"/>
    </source>
</evidence>
<dbReference type="PROSITE" id="PS50005">
    <property type="entry name" value="TPR"/>
    <property type="match status" value="2"/>
</dbReference>
<dbReference type="InterPro" id="IPR036388">
    <property type="entry name" value="WH-like_DNA-bd_sf"/>
</dbReference>
<dbReference type="Gene3D" id="3.40.50.300">
    <property type="entry name" value="P-loop containing nucleotide triphosphate hydrolases"/>
    <property type="match status" value="1"/>
</dbReference>
<comment type="similarity">
    <text evidence="1">Belongs to the AfsR/DnrI/RedD regulatory family.</text>
</comment>
<evidence type="ECO:0000256" key="7">
    <source>
        <dbReference type="PROSITE-ProRule" id="PRU01091"/>
    </source>
</evidence>
<dbReference type="InterPro" id="IPR016032">
    <property type="entry name" value="Sig_transdc_resp-reg_C-effctor"/>
</dbReference>
<dbReference type="CDD" id="cd15831">
    <property type="entry name" value="BTAD"/>
    <property type="match status" value="1"/>
</dbReference>
<feature type="compositionally biased region" description="Low complexity" evidence="8">
    <location>
        <begin position="253"/>
        <end position="273"/>
    </location>
</feature>
<evidence type="ECO:0000256" key="2">
    <source>
        <dbReference type="ARBA" id="ARBA00023012"/>
    </source>
</evidence>
<dbReference type="SMART" id="SM01043">
    <property type="entry name" value="BTAD"/>
    <property type="match status" value="1"/>
</dbReference>
<feature type="repeat" description="TPR" evidence="6">
    <location>
        <begin position="888"/>
        <end position="921"/>
    </location>
</feature>